<evidence type="ECO:0000259" key="5">
    <source>
        <dbReference type="Pfam" id="PF13505"/>
    </source>
</evidence>
<organism evidence="6 7">
    <name type="scientific">Methylomonas subterranea</name>
    <dbReference type="NCBI Taxonomy" id="2952225"/>
    <lineage>
        <taxon>Bacteria</taxon>
        <taxon>Pseudomonadati</taxon>
        <taxon>Pseudomonadota</taxon>
        <taxon>Gammaproteobacteria</taxon>
        <taxon>Methylococcales</taxon>
        <taxon>Methylococcaceae</taxon>
        <taxon>Methylomonas</taxon>
    </lineage>
</organism>
<keyword evidence="2 4" id="KW-0732">Signal</keyword>
<evidence type="ECO:0000256" key="2">
    <source>
        <dbReference type="ARBA" id="ARBA00022729"/>
    </source>
</evidence>
<dbReference type="SUPFAM" id="SSF56925">
    <property type="entry name" value="OMPA-like"/>
    <property type="match status" value="1"/>
</dbReference>
<dbReference type="PANTHER" id="PTHR34001:SF3">
    <property type="entry name" value="BLL7405 PROTEIN"/>
    <property type="match status" value="1"/>
</dbReference>
<reference evidence="6 7" key="1">
    <citation type="submission" date="2022-07" db="EMBL/GenBank/DDBJ databases">
        <title>Methylomonas rivi sp. nov., Methylomonas rosea sp. nov., Methylomonas aureus sp. nov. and Methylomonas subterranea sp. nov., four novel methanotrophs isolated from a freshwater creek and the deep terrestrial subsurface.</title>
        <authorList>
            <person name="Abin C."/>
            <person name="Sankaranarayanan K."/>
            <person name="Garner C."/>
            <person name="Sindelar R."/>
            <person name="Kotary K."/>
            <person name="Garner R."/>
            <person name="Barclay S."/>
            <person name="Lawson P."/>
            <person name="Krumholz L."/>
        </authorList>
    </citation>
    <scope>NUCLEOTIDE SEQUENCE [LARGE SCALE GENOMIC DNA]</scope>
    <source>
        <strain evidence="6 7">SURF-2</strain>
    </source>
</reference>
<evidence type="ECO:0000256" key="4">
    <source>
        <dbReference type="SAM" id="SignalP"/>
    </source>
</evidence>
<evidence type="ECO:0000256" key="3">
    <source>
        <dbReference type="ARBA" id="ARBA00023136"/>
    </source>
</evidence>
<dbReference type="InterPro" id="IPR027385">
    <property type="entry name" value="Beta-barrel_OMP"/>
</dbReference>
<dbReference type="Proteomes" id="UP001524499">
    <property type="component" value="Unassembled WGS sequence"/>
</dbReference>
<comment type="subcellular location">
    <subcellularLocation>
        <location evidence="1">Membrane</location>
    </subcellularLocation>
</comment>
<evidence type="ECO:0000313" key="6">
    <source>
        <dbReference type="EMBL" id="MCQ8105934.1"/>
    </source>
</evidence>
<dbReference type="InterPro" id="IPR006315">
    <property type="entry name" value="OM_autotransptr_brl_dom"/>
</dbReference>
<dbReference type="PANTHER" id="PTHR34001">
    <property type="entry name" value="BLL7405 PROTEIN"/>
    <property type="match status" value="1"/>
</dbReference>
<feature type="domain" description="Outer membrane protein beta-barrel" evidence="5">
    <location>
        <begin position="9"/>
        <end position="231"/>
    </location>
</feature>
<accession>A0ABT1TMF5</accession>
<feature type="signal peptide" evidence="4">
    <location>
        <begin position="1"/>
        <end position="20"/>
    </location>
</feature>
<dbReference type="Gene3D" id="2.40.160.20">
    <property type="match status" value="1"/>
</dbReference>
<dbReference type="EMBL" id="JANIBJ010000041">
    <property type="protein sequence ID" value="MCQ8105934.1"/>
    <property type="molecule type" value="Genomic_DNA"/>
</dbReference>
<evidence type="ECO:0000313" key="7">
    <source>
        <dbReference type="Proteomes" id="UP001524499"/>
    </source>
</evidence>
<keyword evidence="7" id="KW-1185">Reference proteome</keyword>
<comment type="caution">
    <text evidence="6">The sequence shown here is derived from an EMBL/GenBank/DDBJ whole genome shotgun (WGS) entry which is preliminary data.</text>
</comment>
<sequence length="231" mass="25156">MKLTIFVGCLAVMSAPVSFAGDSALRSWTGGYAGVNLGAIWTDSQFSSRHNNFLSDNGRYAETLTSADVNPGFQFGYLHQFDSRLVLGAEADFSYPATKTHASVVEGNVYDSFESRYDLQGSLRIRAGYAIQRFLPFITAGVSFASMSFSYTNEAHDNYSTETTQTGWVLGAGIEYGFLDNLSARLEYLYTDYGKGLKMGLPEVAGASDPQGFAAANMSTNVVRAALNYRF</sequence>
<name>A0ABT1TMF5_9GAMM</name>
<gene>
    <name evidence="6" type="ORF">NP590_17635</name>
</gene>
<proteinExistence type="predicted"/>
<protein>
    <submittedName>
        <fullName evidence="6">Porin family protein</fullName>
    </submittedName>
</protein>
<dbReference type="InterPro" id="IPR051692">
    <property type="entry name" value="OMP-like"/>
</dbReference>
<feature type="chain" id="PRO_5046624683" evidence="4">
    <location>
        <begin position="21"/>
        <end position="231"/>
    </location>
</feature>
<evidence type="ECO:0000256" key="1">
    <source>
        <dbReference type="ARBA" id="ARBA00004370"/>
    </source>
</evidence>
<keyword evidence="3" id="KW-0472">Membrane</keyword>
<dbReference type="Pfam" id="PF13505">
    <property type="entry name" value="OMP_b-brl"/>
    <property type="match status" value="1"/>
</dbReference>
<dbReference type="RefSeq" id="WP_256603969.1">
    <property type="nucleotide sequence ID" value="NZ_JANIBJ010000041.1"/>
</dbReference>
<dbReference type="InterPro" id="IPR011250">
    <property type="entry name" value="OMP/PagP_B-barrel"/>
</dbReference>
<dbReference type="NCBIfam" id="TIGR01414">
    <property type="entry name" value="autotrans_barl"/>
    <property type="match status" value="1"/>
</dbReference>